<dbReference type="Proteomes" id="UP000681340">
    <property type="component" value="Unassembled WGS sequence"/>
</dbReference>
<dbReference type="AlphaFoldDB" id="A0A919VRF3"/>
<organism evidence="3 4">
    <name type="scientific">Actinoplanes auranticolor</name>
    <dbReference type="NCBI Taxonomy" id="47988"/>
    <lineage>
        <taxon>Bacteria</taxon>
        <taxon>Bacillati</taxon>
        <taxon>Actinomycetota</taxon>
        <taxon>Actinomycetes</taxon>
        <taxon>Micromonosporales</taxon>
        <taxon>Micromonosporaceae</taxon>
        <taxon>Actinoplanes</taxon>
    </lineage>
</organism>
<reference evidence="3" key="1">
    <citation type="submission" date="2021-03" db="EMBL/GenBank/DDBJ databases">
        <title>Whole genome shotgun sequence of Actinoplanes auranticolor NBRC 12245.</title>
        <authorList>
            <person name="Komaki H."/>
            <person name="Tamura T."/>
        </authorList>
    </citation>
    <scope>NUCLEOTIDE SEQUENCE</scope>
    <source>
        <strain evidence="3">NBRC 12245</strain>
    </source>
</reference>
<keyword evidence="1" id="KW-0808">Transferase</keyword>
<dbReference type="InterPro" id="IPR050267">
    <property type="entry name" value="Anti-sigma-factor_SerPK"/>
</dbReference>
<dbReference type="Gene3D" id="3.30.565.10">
    <property type="entry name" value="Histidine kinase-like ATPase, C-terminal domain"/>
    <property type="match status" value="1"/>
</dbReference>
<sequence length="126" mass="14069">MDPLRLSFAHRTDYAALRQYARQILGQWQTPELVDDTLLVITELVENVVQHTGNGGELVLLRRDDAVRIEVTDTSFELPRVYGPDPRRIGGRGLLLVAALTRAWGARPSDHGKIVWADVPLSEQTG</sequence>
<evidence type="ECO:0000313" key="4">
    <source>
        <dbReference type="Proteomes" id="UP000681340"/>
    </source>
</evidence>
<name>A0A919VRF3_9ACTN</name>
<evidence type="ECO:0000313" key="3">
    <source>
        <dbReference type="EMBL" id="GIM66610.1"/>
    </source>
</evidence>
<dbReference type="InterPro" id="IPR003594">
    <property type="entry name" value="HATPase_dom"/>
</dbReference>
<dbReference type="PANTHER" id="PTHR35526:SF3">
    <property type="entry name" value="ANTI-SIGMA-F FACTOR RSBW"/>
    <property type="match status" value="1"/>
</dbReference>
<keyword evidence="1" id="KW-0418">Kinase</keyword>
<keyword evidence="4" id="KW-1185">Reference proteome</keyword>
<dbReference type="RefSeq" id="WP_212988409.1">
    <property type="nucleotide sequence ID" value="NZ_BAABEA010000019.1"/>
</dbReference>
<keyword evidence="1" id="KW-0723">Serine/threonine-protein kinase</keyword>
<feature type="domain" description="Histidine kinase/HSP90-like ATPase" evidence="2">
    <location>
        <begin position="13"/>
        <end position="117"/>
    </location>
</feature>
<proteinExistence type="predicted"/>
<dbReference type="CDD" id="cd16936">
    <property type="entry name" value="HATPase_RsbW-like"/>
    <property type="match status" value="1"/>
</dbReference>
<evidence type="ECO:0000259" key="2">
    <source>
        <dbReference type="Pfam" id="PF13581"/>
    </source>
</evidence>
<dbReference type="SUPFAM" id="SSF55874">
    <property type="entry name" value="ATPase domain of HSP90 chaperone/DNA topoisomerase II/histidine kinase"/>
    <property type="match status" value="1"/>
</dbReference>
<protein>
    <recommendedName>
        <fullName evidence="2">Histidine kinase/HSP90-like ATPase domain-containing protein</fullName>
    </recommendedName>
</protein>
<dbReference type="GO" id="GO:0004674">
    <property type="term" value="F:protein serine/threonine kinase activity"/>
    <property type="evidence" value="ECO:0007669"/>
    <property type="project" value="UniProtKB-KW"/>
</dbReference>
<evidence type="ECO:0000256" key="1">
    <source>
        <dbReference type="ARBA" id="ARBA00022527"/>
    </source>
</evidence>
<gene>
    <name evidence="3" type="ORF">Aau02nite_23680</name>
</gene>
<dbReference type="InterPro" id="IPR036890">
    <property type="entry name" value="HATPase_C_sf"/>
</dbReference>
<accession>A0A919VRF3</accession>
<comment type="caution">
    <text evidence="3">The sequence shown here is derived from an EMBL/GenBank/DDBJ whole genome shotgun (WGS) entry which is preliminary data.</text>
</comment>
<dbReference type="PANTHER" id="PTHR35526">
    <property type="entry name" value="ANTI-SIGMA-F FACTOR RSBW-RELATED"/>
    <property type="match status" value="1"/>
</dbReference>
<dbReference type="EMBL" id="BOQL01000021">
    <property type="protein sequence ID" value="GIM66610.1"/>
    <property type="molecule type" value="Genomic_DNA"/>
</dbReference>
<dbReference type="Pfam" id="PF13581">
    <property type="entry name" value="HATPase_c_2"/>
    <property type="match status" value="1"/>
</dbReference>